<accession>A0A345ZVW9</accession>
<evidence type="ECO:0000256" key="1">
    <source>
        <dbReference type="ARBA" id="ARBA00023015"/>
    </source>
</evidence>
<evidence type="ECO:0000259" key="5">
    <source>
        <dbReference type="PROSITE" id="PS51063"/>
    </source>
</evidence>
<dbReference type="EMBL" id="CP031417">
    <property type="protein sequence ID" value="AXK81066.1"/>
    <property type="molecule type" value="Genomic_DNA"/>
</dbReference>
<dbReference type="InterPro" id="IPR012318">
    <property type="entry name" value="HTH_CRP"/>
</dbReference>
<dbReference type="Gene3D" id="2.60.120.10">
    <property type="entry name" value="Jelly Rolls"/>
    <property type="match status" value="1"/>
</dbReference>
<dbReference type="CDD" id="cd00038">
    <property type="entry name" value="CAP_ED"/>
    <property type="match status" value="1"/>
</dbReference>
<dbReference type="Pfam" id="PF13545">
    <property type="entry name" value="HTH_Crp_2"/>
    <property type="match status" value="1"/>
</dbReference>
<dbReference type="KEGG" id="ptaw:DW352_11410"/>
<dbReference type="SMART" id="SM00100">
    <property type="entry name" value="cNMP"/>
    <property type="match status" value="1"/>
</dbReference>
<name>A0A345ZVW9_9HYPH</name>
<gene>
    <name evidence="6" type="ORF">DW352_11410</name>
</gene>
<keyword evidence="3" id="KW-0804">Transcription</keyword>
<organism evidence="6 7">
    <name type="scientific">Pseudolabrys taiwanensis</name>
    <dbReference type="NCBI Taxonomy" id="331696"/>
    <lineage>
        <taxon>Bacteria</taxon>
        <taxon>Pseudomonadati</taxon>
        <taxon>Pseudomonadota</taxon>
        <taxon>Alphaproteobacteria</taxon>
        <taxon>Hyphomicrobiales</taxon>
        <taxon>Xanthobacteraceae</taxon>
        <taxon>Pseudolabrys</taxon>
    </lineage>
</organism>
<keyword evidence="7" id="KW-1185">Reference proteome</keyword>
<dbReference type="AlphaFoldDB" id="A0A345ZVW9"/>
<evidence type="ECO:0000313" key="7">
    <source>
        <dbReference type="Proteomes" id="UP000254889"/>
    </source>
</evidence>
<keyword evidence="1" id="KW-0805">Transcription regulation</keyword>
<dbReference type="OrthoDB" id="571714at2"/>
<proteinExistence type="predicted"/>
<dbReference type="PROSITE" id="PS51063">
    <property type="entry name" value="HTH_CRP_2"/>
    <property type="match status" value="1"/>
</dbReference>
<evidence type="ECO:0000256" key="2">
    <source>
        <dbReference type="ARBA" id="ARBA00023125"/>
    </source>
</evidence>
<dbReference type="GO" id="GO:0005829">
    <property type="term" value="C:cytosol"/>
    <property type="evidence" value="ECO:0007669"/>
    <property type="project" value="TreeGrafter"/>
</dbReference>
<dbReference type="SUPFAM" id="SSF46785">
    <property type="entry name" value="Winged helix' DNA-binding domain"/>
    <property type="match status" value="1"/>
</dbReference>
<protein>
    <submittedName>
        <fullName evidence="6">Crp/Fnr family transcriptional regulator</fullName>
    </submittedName>
</protein>
<feature type="domain" description="Cyclic nucleotide-binding" evidence="4">
    <location>
        <begin position="19"/>
        <end position="75"/>
    </location>
</feature>
<dbReference type="GO" id="GO:0003677">
    <property type="term" value="F:DNA binding"/>
    <property type="evidence" value="ECO:0007669"/>
    <property type="project" value="UniProtKB-KW"/>
</dbReference>
<dbReference type="InterPro" id="IPR014710">
    <property type="entry name" value="RmlC-like_jellyroll"/>
</dbReference>
<dbReference type="Proteomes" id="UP000254889">
    <property type="component" value="Chromosome"/>
</dbReference>
<dbReference type="GO" id="GO:0003700">
    <property type="term" value="F:DNA-binding transcription factor activity"/>
    <property type="evidence" value="ECO:0007669"/>
    <property type="project" value="TreeGrafter"/>
</dbReference>
<dbReference type="InterPro" id="IPR036390">
    <property type="entry name" value="WH_DNA-bd_sf"/>
</dbReference>
<dbReference type="InterPro" id="IPR000595">
    <property type="entry name" value="cNMP-bd_dom"/>
</dbReference>
<dbReference type="PANTHER" id="PTHR24567:SF74">
    <property type="entry name" value="HTH-TYPE TRANSCRIPTIONAL REGULATOR ARCR"/>
    <property type="match status" value="1"/>
</dbReference>
<evidence type="ECO:0000259" key="4">
    <source>
        <dbReference type="PROSITE" id="PS50042"/>
    </source>
</evidence>
<dbReference type="PANTHER" id="PTHR24567">
    <property type="entry name" value="CRP FAMILY TRANSCRIPTIONAL REGULATORY PROTEIN"/>
    <property type="match status" value="1"/>
</dbReference>
<feature type="domain" description="HTH crp-type" evidence="5">
    <location>
        <begin position="134"/>
        <end position="200"/>
    </location>
</feature>
<dbReference type="SUPFAM" id="SSF51206">
    <property type="entry name" value="cAMP-binding domain-like"/>
    <property type="match status" value="1"/>
</dbReference>
<dbReference type="InterPro" id="IPR050397">
    <property type="entry name" value="Env_Response_Regulators"/>
</dbReference>
<dbReference type="Pfam" id="PF00027">
    <property type="entry name" value="cNMP_binding"/>
    <property type="match status" value="1"/>
</dbReference>
<sequence>MVKPAHDWLPAPVRAAAIERKLEAGEALFRLGDKAAGPCEIVSGRVRLARVDAGGHETVLHVAGPGDTVAEASLFSPAYHCDAIASTPAIVRLYPKKVMLDAFARDPRAAQAFTAMLARQVMKLRARLEQRNIRSARERLHHYLVLNAGADGRTVALRGTLKELAAELGLTHEALYRTLAALERAGEIKRGKGRIVLARAYD</sequence>
<reference evidence="6 7" key="1">
    <citation type="submission" date="2018-07" db="EMBL/GenBank/DDBJ databases">
        <authorList>
            <person name="Quirk P.G."/>
            <person name="Krulwich T.A."/>
        </authorList>
    </citation>
    <scope>NUCLEOTIDE SEQUENCE [LARGE SCALE GENOMIC DNA]</scope>
    <source>
        <strain evidence="6 7">CC-BB4</strain>
    </source>
</reference>
<evidence type="ECO:0000256" key="3">
    <source>
        <dbReference type="ARBA" id="ARBA00023163"/>
    </source>
</evidence>
<dbReference type="PROSITE" id="PS50042">
    <property type="entry name" value="CNMP_BINDING_3"/>
    <property type="match status" value="1"/>
</dbReference>
<keyword evidence="2" id="KW-0238">DNA-binding</keyword>
<dbReference type="SMART" id="SM00419">
    <property type="entry name" value="HTH_CRP"/>
    <property type="match status" value="1"/>
</dbReference>
<dbReference type="InterPro" id="IPR018490">
    <property type="entry name" value="cNMP-bd_dom_sf"/>
</dbReference>
<evidence type="ECO:0000313" key="6">
    <source>
        <dbReference type="EMBL" id="AXK81066.1"/>
    </source>
</evidence>